<dbReference type="Pfam" id="PF00482">
    <property type="entry name" value="T2SSF"/>
    <property type="match status" value="1"/>
</dbReference>
<evidence type="ECO:0000313" key="8">
    <source>
        <dbReference type="EMBL" id="CAA9364565.1"/>
    </source>
</evidence>
<comment type="subcellular location">
    <subcellularLocation>
        <location evidence="1">Cell membrane</location>
        <topology evidence="1">Multi-pass membrane protein</topology>
    </subcellularLocation>
</comment>
<evidence type="ECO:0000256" key="1">
    <source>
        <dbReference type="ARBA" id="ARBA00004651"/>
    </source>
</evidence>
<dbReference type="GO" id="GO:0005886">
    <property type="term" value="C:plasma membrane"/>
    <property type="evidence" value="ECO:0007669"/>
    <property type="project" value="UniProtKB-SubCell"/>
</dbReference>
<keyword evidence="2" id="KW-1003">Cell membrane</keyword>
<protein>
    <submittedName>
        <fullName evidence="8">Flp pilus assembly protein TadB</fullName>
    </submittedName>
</protein>
<dbReference type="PANTHER" id="PTHR35007:SF1">
    <property type="entry name" value="PILUS ASSEMBLY PROTEIN"/>
    <property type="match status" value="1"/>
</dbReference>
<evidence type="ECO:0000256" key="6">
    <source>
        <dbReference type="SAM" id="Phobius"/>
    </source>
</evidence>
<feature type="transmembrane region" description="Helical" evidence="6">
    <location>
        <begin position="263"/>
        <end position="283"/>
    </location>
</feature>
<name>A0A6J4MNS9_9HYPH</name>
<accession>A0A6J4MNS9</accession>
<feature type="transmembrane region" description="Helical" evidence="6">
    <location>
        <begin position="12"/>
        <end position="30"/>
    </location>
</feature>
<dbReference type="PANTHER" id="PTHR35007">
    <property type="entry name" value="INTEGRAL MEMBRANE PROTEIN-RELATED"/>
    <property type="match status" value="1"/>
</dbReference>
<feature type="domain" description="Type II secretion system protein GspF" evidence="7">
    <location>
        <begin position="155"/>
        <end position="278"/>
    </location>
</feature>
<gene>
    <name evidence="8" type="ORF">AVDCRST_MAG90-3269</name>
</gene>
<evidence type="ECO:0000256" key="5">
    <source>
        <dbReference type="ARBA" id="ARBA00023136"/>
    </source>
</evidence>
<feature type="transmembrane region" description="Helical" evidence="6">
    <location>
        <begin position="295"/>
        <end position="314"/>
    </location>
</feature>
<dbReference type="AlphaFoldDB" id="A0A6J4MNS9"/>
<dbReference type="EMBL" id="CADCUC010000694">
    <property type="protein sequence ID" value="CAA9364565.1"/>
    <property type="molecule type" value="Genomic_DNA"/>
</dbReference>
<keyword evidence="3 6" id="KW-0812">Transmembrane</keyword>
<evidence type="ECO:0000256" key="3">
    <source>
        <dbReference type="ARBA" id="ARBA00022692"/>
    </source>
</evidence>
<organism evidence="8">
    <name type="scientific">uncultured Microvirga sp</name>
    <dbReference type="NCBI Taxonomy" id="412392"/>
    <lineage>
        <taxon>Bacteria</taxon>
        <taxon>Pseudomonadati</taxon>
        <taxon>Pseudomonadota</taxon>
        <taxon>Alphaproteobacteria</taxon>
        <taxon>Hyphomicrobiales</taxon>
        <taxon>Methylobacteriaceae</taxon>
        <taxon>Microvirga</taxon>
        <taxon>environmental samples</taxon>
    </lineage>
</organism>
<sequence>MPFDIDPLHAFYACAALAAALAAEAIYLLFHNANAYRTRVNRRLDIAGRETDRERVLVQLRRERGLTAEGGYRLPLAALNRLIVQSGVKADPTRGALAVIGLGFSVFAAVFFWRDSALTAVAAGIAAAAVLPLAALAFLRKRRRGAFGAQFPEAIDIIVRSLRAGHPIPIAISMVGRELPDPVGTEFGIVADEISYGADLEGAMRGMMARTGQEDLPLFVTSVAIQASTGGNLGQILENLSKVIRERFKTRRKIRGLSAEGRVSAMILNAVPFTVFGLINLTAPDFYGEAWDHPITPWFFAGALGWMFIGNLIMRRMINFRF</sequence>
<dbReference type="Gene3D" id="1.20.81.30">
    <property type="entry name" value="Type II secretion system (T2SS), domain F"/>
    <property type="match status" value="1"/>
</dbReference>
<feature type="transmembrane region" description="Helical" evidence="6">
    <location>
        <begin position="119"/>
        <end position="139"/>
    </location>
</feature>
<proteinExistence type="predicted"/>
<evidence type="ECO:0000259" key="7">
    <source>
        <dbReference type="Pfam" id="PF00482"/>
    </source>
</evidence>
<evidence type="ECO:0000256" key="2">
    <source>
        <dbReference type="ARBA" id="ARBA00022475"/>
    </source>
</evidence>
<evidence type="ECO:0000256" key="4">
    <source>
        <dbReference type="ARBA" id="ARBA00022989"/>
    </source>
</evidence>
<dbReference type="InterPro" id="IPR018076">
    <property type="entry name" value="T2SS_GspF_dom"/>
</dbReference>
<feature type="transmembrane region" description="Helical" evidence="6">
    <location>
        <begin position="95"/>
        <end position="113"/>
    </location>
</feature>
<keyword evidence="4 6" id="KW-1133">Transmembrane helix</keyword>
<dbReference type="InterPro" id="IPR042094">
    <property type="entry name" value="T2SS_GspF_sf"/>
</dbReference>
<reference evidence="8" key="1">
    <citation type="submission" date="2020-02" db="EMBL/GenBank/DDBJ databases">
        <authorList>
            <person name="Meier V. D."/>
        </authorList>
    </citation>
    <scope>NUCLEOTIDE SEQUENCE</scope>
    <source>
        <strain evidence="8">AVDCRST_MAG90</strain>
    </source>
</reference>
<keyword evidence="5 6" id="KW-0472">Membrane</keyword>